<sequence length="97" mass="11442">MAHLTNDDDLIFQLLNMVDELIFTLDQLGEDTKQSYKSVQKVKNILKSKDPKGMKNVKQHLLMDFRVIEDRQLEGETLDDVLERIYYHVSNYGIFNH</sequence>
<dbReference type="Proteomes" id="UP000651977">
    <property type="component" value="Unassembled WGS sequence"/>
</dbReference>
<evidence type="ECO:0000313" key="1">
    <source>
        <dbReference type="EMBL" id="GGB22159.1"/>
    </source>
</evidence>
<keyword evidence="2" id="KW-1185">Reference proteome</keyword>
<organism evidence="1 2">
    <name type="scientific">Agarivorans gilvus</name>
    <dbReference type="NCBI Taxonomy" id="680279"/>
    <lineage>
        <taxon>Bacteria</taxon>
        <taxon>Pseudomonadati</taxon>
        <taxon>Pseudomonadota</taxon>
        <taxon>Gammaproteobacteria</taxon>
        <taxon>Alteromonadales</taxon>
        <taxon>Alteromonadaceae</taxon>
        <taxon>Agarivorans</taxon>
    </lineage>
</organism>
<gene>
    <name evidence="1" type="ORF">GCM10007414_39430</name>
</gene>
<evidence type="ECO:0000313" key="2">
    <source>
        <dbReference type="Proteomes" id="UP000651977"/>
    </source>
</evidence>
<comment type="caution">
    <text evidence="1">The sequence shown here is derived from an EMBL/GenBank/DDBJ whole genome shotgun (WGS) entry which is preliminary data.</text>
</comment>
<dbReference type="EMBL" id="BMDY01000056">
    <property type="protein sequence ID" value="GGB22159.1"/>
    <property type="molecule type" value="Genomic_DNA"/>
</dbReference>
<accession>A0ABQ1I783</accession>
<dbReference type="RefSeq" id="WP_055733295.1">
    <property type="nucleotide sequence ID" value="NZ_BMDY01000056.1"/>
</dbReference>
<name>A0ABQ1I783_9ALTE</name>
<reference evidence="2" key="1">
    <citation type="journal article" date="2019" name="Int. J. Syst. Evol. Microbiol.">
        <title>The Global Catalogue of Microorganisms (GCM) 10K type strain sequencing project: providing services to taxonomists for standard genome sequencing and annotation.</title>
        <authorList>
            <consortium name="The Broad Institute Genomics Platform"/>
            <consortium name="The Broad Institute Genome Sequencing Center for Infectious Disease"/>
            <person name="Wu L."/>
            <person name="Ma J."/>
        </authorList>
    </citation>
    <scope>NUCLEOTIDE SEQUENCE [LARGE SCALE GENOMIC DNA]</scope>
    <source>
        <strain evidence="2">CGMCC 1.10131</strain>
    </source>
</reference>
<protein>
    <submittedName>
        <fullName evidence="1">Uncharacterized protein</fullName>
    </submittedName>
</protein>
<proteinExistence type="predicted"/>